<evidence type="ECO:0000259" key="8">
    <source>
        <dbReference type="Pfam" id="PF00361"/>
    </source>
</evidence>
<dbReference type="GO" id="GO:0003954">
    <property type="term" value="F:NADH dehydrogenase activity"/>
    <property type="evidence" value="ECO:0007669"/>
    <property type="project" value="TreeGrafter"/>
</dbReference>
<evidence type="ECO:0000256" key="5">
    <source>
        <dbReference type="ARBA" id="ARBA00025624"/>
    </source>
</evidence>
<dbReference type="InterPro" id="IPR003945">
    <property type="entry name" value="NU5C-like"/>
</dbReference>
<dbReference type="Pfam" id="PF00662">
    <property type="entry name" value="Proton_antipo_N"/>
    <property type="match status" value="1"/>
</dbReference>
<evidence type="ECO:0000256" key="3">
    <source>
        <dbReference type="ARBA" id="ARBA00022989"/>
    </source>
</evidence>
<feature type="transmembrane region" description="Helical" evidence="7">
    <location>
        <begin position="90"/>
        <end position="110"/>
    </location>
</feature>
<evidence type="ECO:0000259" key="9">
    <source>
        <dbReference type="Pfam" id="PF00662"/>
    </source>
</evidence>
<dbReference type="PANTHER" id="PTHR42829">
    <property type="entry name" value="NADH-UBIQUINONE OXIDOREDUCTASE CHAIN 5"/>
    <property type="match status" value="1"/>
</dbReference>
<dbReference type="NCBIfam" id="NF005633">
    <property type="entry name" value="PRK07390.1"/>
    <property type="match status" value="1"/>
</dbReference>
<evidence type="ECO:0000256" key="7">
    <source>
        <dbReference type="SAM" id="Phobius"/>
    </source>
</evidence>
<feature type="transmembrane region" description="Helical" evidence="7">
    <location>
        <begin position="185"/>
        <end position="203"/>
    </location>
</feature>
<feature type="domain" description="NADH-Ubiquinone oxidoreductase (complex I) chain 5 N-terminal" evidence="9">
    <location>
        <begin position="73"/>
        <end position="123"/>
    </location>
</feature>
<keyword evidence="2 6" id="KW-0812">Transmembrane</keyword>
<dbReference type="InterPro" id="IPR010217">
    <property type="entry name" value="NU5C2"/>
</dbReference>
<feature type="transmembrane region" description="Helical" evidence="7">
    <location>
        <begin position="559"/>
        <end position="578"/>
    </location>
</feature>
<protein>
    <submittedName>
        <fullName evidence="10">NAD(P)H-quinone oxidoreductase subunit F</fullName>
    </submittedName>
</protein>
<name>A0A2A2THL6_9CYAN</name>
<proteinExistence type="predicted"/>
<feature type="transmembrane region" description="Helical" evidence="7">
    <location>
        <begin position="335"/>
        <end position="358"/>
    </location>
</feature>
<dbReference type="NCBIfam" id="TIGR01960">
    <property type="entry name" value="ndhF3_CO2"/>
    <property type="match status" value="1"/>
</dbReference>
<dbReference type="PRINTS" id="PR01434">
    <property type="entry name" value="NADHDHGNASE5"/>
</dbReference>
<dbReference type="Gene3D" id="1.20.5.2700">
    <property type="match status" value="1"/>
</dbReference>
<evidence type="ECO:0000313" key="11">
    <source>
        <dbReference type="Proteomes" id="UP000218238"/>
    </source>
</evidence>
<keyword evidence="4 7" id="KW-0472">Membrane</keyword>
<dbReference type="GO" id="GO:0016020">
    <property type="term" value="C:membrane"/>
    <property type="evidence" value="ECO:0007669"/>
    <property type="project" value="UniProtKB-SubCell"/>
</dbReference>
<feature type="transmembrane region" description="Helical" evidence="7">
    <location>
        <begin position="486"/>
        <end position="508"/>
    </location>
</feature>
<evidence type="ECO:0000256" key="6">
    <source>
        <dbReference type="RuleBase" id="RU000320"/>
    </source>
</evidence>
<dbReference type="GO" id="GO:0015990">
    <property type="term" value="P:electron transport coupled proton transport"/>
    <property type="evidence" value="ECO:0007669"/>
    <property type="project" value="TreeGrafter"/>
</dbReference>
<sequence length="618" mass="67376">MNQFLFSTSWYVPLYGLVGAILTLPWAVGLIRRTGPRPAAYLNLLTTIIGFVHSLLVFKDIWSREQQNPVIHWFSAAGFDLSFALEISPVSIGATVLITGLSLLAQIYALGYMEKDWSLARFFALMGFFEAALSGLAISDSLFLSYALLEVLTLSTYLLVGFWYAQPLVVTAARDAFWTKRIGDLLLLMGVVALSSIAGSLNFSDLDEWAQTAKLSPLVSTLLGLALIAGPAGKCAQFPLHLWLDEAMEGPNPASVLRNSMVVAGGAYVLYKLQPILALSPVALNALVIMGVMTSVGATLVSLAQIDIKRALSHSTSAYMGLVFLAVGLEQGGVGLMLLFTHAIAKALLFMSSGSIIYTTSSQDLTEMGGLWSRMPATTTAFVVGSAGMVTMLPLGSFWAMLAWADGLATISPWVVGVLVLVNGLTALNLTRVFRLVFWGKPQQKTRRAPEVGWQMAVPMVTLTVVNLLVPLMLQQWYLLPAWEGVDWYILALLVSTTFLCVIIGSTMHLHKAWSRSTIFLWRFFQGFLGYDFFIHRVYKMTVVAVVAMLSKVSAWSDRYLVDGLVNLVGFAAIFGGQSLKYSISGQSQGYMLTILIGVSILGFFISWSLGLLDNLPF</sequence>
<dbReference type="OrthoDB" id="9807568at2"/>
<feature type="transmembrane region" description="Helical" evidence="7">
    <location>
        <begin position="411"/>
        <end position="431"/>
    </location>
</feature>
<dbReference type="EMBL" id="NTFS01000168">
    <property type="protein sequence ID" value="PAX53125.1"/>
    <property type="molecule type" value="Genomic_DNA"/>
</dbReference>
<comment type="function">
    <text evidence="5">NDH-1 shuttles electrons from NAD(P)H, via FMN and iron-sulfur (Fe-S) centers, to quinones in the respiratory chain. The immediate electron acceptor for the enzyme in this species is believed to be plastoquinone. Couples the redox reaction to proton translocation (for every two electrons transferred, four hydrogen ions are translocated across the cytoplasmic membrane), and thus conserves the redox energy in a proton gradient.</text>
</comment>
<dbReference type="InterPro" id="IPR001516">
    <property type="entry name" value="Proton_antipo_N"/>
</dbReference>
<feature type="transmembrane region" description="Helical" evidence="7">
    <location>
        <begin position="122"/>
        <end position="148"/>
    </location>
</feature>
<dbReference type="InterPro" id="IPR001750">
    <property type="entry name" value="ND/Mrp_TM"/>
</dbReference>
<dbReference type="AlphaFoldDB" id="A0A2A2THL6"/>
<evidence type="ECO:0000256" key="2">
    <source>
        <dbReference type="ARBA" id="ARBA00022692"/>
    </source>
</evidence>
<dbReference type="Pfam" id="PF00361">
    <property type="entry name" value="Proton_antipo_M"/>
    <property type="match status" value="1"/>
</dbReference>
<feature type="transmembrane region" description="Helical" evidence="7">
    <location>
        <begin position="283"/>
        <end position="304"/>
    </location>
</feature>
<keyword evidence="11" id="KW-1185">Reference proteome</keyword>
<feature type="transmembrane region" description="Helical" evidence="7">
    <location>
        <begin position="215"/>
        <end position="233"/>
    </location>
</feature>
<dbReference type="PANTHER" id="PTHR42829:SF2">
    <property type="entry name" value="NADH-UBIQUINONE OXIDOREDUCTASE CHAIN 5"/>
    <property type="match status" value="1"/>
</dbReference>
<feature type="transmembrane region" description="Helical" evidence="7">
    <location>
        <begin position="12"/>
        <end position="31"/>
    </location>
</feature>
<dbReference type="GO" id="GO:0012505">
    <property type="term" value="C:endomembrane system"/>
    <property type="evidence" value="ECO:0007669"/>
    <property type="project" value="UniProtKB-SubCell"/>
</dbReference>
<feature type="transmembrane region" description="Helical" evidence="7">
    <location>
        <begin position="254"/>
        <end position="271"/>
    </location>
</feature>
<organism evidence="10 11">
    <name type="scientific">Brunnivagina elsteri CCALA 953</name>
    <dbReference type="NCBI Taxonomy" id="987040"/>
    <lineage>
        <taxon>Bacteria</taxon>
        <taxon>Bacillati</taxon>
        <taxon>Cyanobacteriota</taxon>
        <taxon>Cyanophyceae</taxon>
        <taxon>Nostocales</taxon>
        <taxon>Calotrichaceae</taxon>
        <taxon>Brunnivagina</taxon>
    </lineage>
</organism>
<feature type="transmembrane region" description="Helical" evidence="7">
    <location>
        <begin position="311"/>
        <end position="329"/>
    </location>
</feature>
<dbReference type="RefSeq" id="WP_095722578.1">
    <property type="nucleotide sequence ID" value="NZ_NTFS01000168.1"/>
</dbReference>
<keyword evidence="3 7" id="KW-1133">Transmembrane helix</keyword>
<dbReference type="GO" id="GO:0008137">
    <property type="term" value="F:NADH dehydrogenase (ubiquinone) activity"/>
    <property type="evidence" value="ECO:0007669"/>
    <property type="project" value="InterPro"/>
</dbReference>
<reference evidence="10 11" key="1">
    <citation type="submission" date="2017-08" db="EMBL/GenBank/DDBJ databases">
        <title>Draft genome sequence of filamentous cyanobacterium Calothrix elsteri CCALA 953.</title>
        <authorList>
            <person name="Gagunashvili A.N."/>
            <person name="Elster J."/>
            <person name="Andresson O.S."/>
        </authorList>
    </citation>
    <scope>NUCLEOTIDE SEQUENCE [LARGE SCALE GENOMIC DNA]</scope>
    <source>
        <strain evidence="10 11">CCALA 953</strain>
    </source>
</reference>
<comment type="caution">
    <text evidence="10">The sequence shown here is derived from an EMBL/GenBank/DDBJ whole genome shotgun (WGS) entry which is preliminary data.</text>
</comment>
<comment type="subcellular location">
    <subcellularLocation>
        <location evidence="1">Endomembrane system</location>
        <topology evidence="1">Multi-pass membrane protein</topology>
    </subcellularLocation>
    <subcellularLocation>
        <location evidence="6">Membrane</location>
        <topology evidence="6">Multi-pass membrane protein</topology>
    </subcellularLocation>
</comment>
<feature type="domain" description="NADH:quinone oxidoreductase/Mrp antiporter transmembrane" evidence="8">
    <location>
        <begin position="139"/>
        <end position="421"/>
    </location>
</feature>
<dbReference type="PRINTS" id="PR01435">
    <property type="entry name" value="NPOXDRDTASE5"/>
</dbReference>
<evidence type="ECO:0000256" key="1">
    <source>
        <dbReference type="ARBA" id="ARBA00004127"/>
    </source>
</evidence>
<gene>
    <name evidence="10" type="ORF">CK510_15610</name>
</gene>
<feature type="transmembrane region" description="Helical" evidence="7">
    <location>
        <begin position="590"/>
        <end position="610"/>
    </location>
</feature>
<accession>A0A2A2THL6</accession>
<evidence type="ECO:0000256" key="4">
    <source>
        <dbReference type="ARBA" id="ARBA00023136"/>
    </source>
</evidence>
<dbReference type="Proteomes" id="UP000218238">
    <property type="component" value="Unassembled WGS sequence"/>
</dbReference>
<feature type="transmembrane region" description="Helical" evidence="7">
    <location>
        <begin position="452"/>
        <end position="474"/>
    </location>
</feature>
<feature type="transmembrane region" description="Helical" evidence="7">
    <location>
        <begin position="379"/>
        <end position="405"/>
    </location>
</feature>
<dbReference type="GO" id="GO:0042773">
    <property type="term" value="P:ATP synthesis coupled electron transport"/>
    <property type="evidence" value="ECO:0007669"/>
    <property type="project" value="InterPro"/>
</dbReference>
<feature type="transmembrane region" description="Helical" evidence="7">
    <location>
        <begin position="38"/>
        <end position="58"/>
    </location>
</feature>
<evidence type="ECO:0000313" key="10">
    <source>
        <dbReference type="EMBL" id="PAX53125.1"/>
    </source>
</evidence>